<organism evidence="1 2">
    <name type="scientific">Bombyx mandarina nucleopolyhedrovirus</name>
    <dbReference type="NCBI Taxonomy" id="640862"/>
    <lineage>
        <taxon>Viruses</taxon>
        <taxon>Viruses incertae sedis</taxon>
        <taxon>Naldaviricetes</taxon>
        <taxon>Lefavirales</taxon>
        <taxon>Baculoviridae</taxon>
        <taxon>Alphabaculovirus</taxon>
        <taxon>Alphabaculovirus bomori</taxon>
    </lineage>
</organism>
<evidence type="ECO:0000313" key="2">
    <source>
        <dbReference type="Proteomes" id="UP000241696"/>
    </source>
</evidence>
<name>C3VNW7_NPVBM</name>
<dbReference type="Proteomes" id="UP000241696">
    <property type="component" value="Segment"/>
</dbReference>
<dbReference type="EMBL" id="FJ882854">
    <property type="protein sequence ID" value="ACQ57251.1"/>
    <property type="molecule type" value="Genomic_DNA"/>
</dbReference>
<accession>C3VNW7</accession>
<dbReference type="Pfam" id="PF10870">
    <property type="entry name" value="DUF2729"/>
    <property type="match status" value="1"/>
</dbReference>
<proteinExistence type="predicted"/>
<dbReference type="InterPro" id="IPR022621">
    <property type="entry name" value="AcMNPV_Orf72"/>
</dbReference>
<sequence>MTKKLLTCCKVKLVKGFLKKFANLFCLCVVSHLSDKDDSDGNRYYQYNNNCNFIYINVVK</sequence>
<reference evidence="1 2" key="1">
    <citation type="journal article" date="2010" name="J. Microbiol.">
        <title>Comparative analysis of the genomes of Bombyx mandarina and Bombyx mori nucleopolyhedroviruses.</title>
        <authorList>
            <person name="Xu Y.P."/>
            <person name="Ye Z.P."/>
            <person name="Niu C.Y."/>
            <person name="Bao Y.Y."/>
            <person name="Wang W.B."/>
            <person name="Shen W.D."/>
            <person name="Zhang C.X."/>
        </authorList>
    </citation>
    <scope>NUCLEOTIDE SEQUENCE [LARGE SCALE GENOMIC DNA]</scope>
    <source>
        <strain evidence="1">S1</strain>
    </source>
</reference>
<protein>
    <submittedName>
        <fullName evidence="1">Ac72-like protein</fullName>
    </submittedName>
</protein>
<evidence type="ECO:0000313" key="1">
    <source>
        <dbReference type="EMBL" id="ACQ57251.1"/>
    </source>
</evidence>